<organism evidence="3">
    <name type="scientific">Amblyomma aureolatum</name>
    <dbReference type="NCBI Taxonomy" id="187763"/>
    <lineage>
        <taxon>Eukaryota</taxon>
        <taxon>Metazoa</taxon>
        <taxon>Ecdysozoa</taxon>
        <taxon>Arthropoda</taxon>
        <taxon>Chelicerata</taxon>
        <taxon>Arachnida</taxon>
        <taxon>Acari</taxon>
        <taxon>Parasitiformes</taxon>
        <taxon>Ixodida</taxon>
        <taxon>Ixodoidea</taxon>
        <taxon>Ixodidae</taxon>
        <taxon>Amblyomminae</taxon>
        <taxon>Amblyomma</taxon>
    </lineage>
</organism>
<keyword evidence="1" id="KW-0812">Transmembrane</keyword>
<keyword evidence="1" id="KW-1133">Transmembrane helix</keyword>
<name>A0A1E1X1J4_9ACAR</name>
<feature type="transmembrane region" description="Helical" evidence="1">
    <location>
        <begin position="96"/>
        <end position="118"/>
    </location>
</feature>
<evidence type="ECO:0000256" key="2">
    <source>
        <dbReference type="SAM" id="SignalP"/>
    </source>
</evidence>
<evidence type="ECO:0008006" key="4">
    <source>
        <dbReference type="Google" id="ProtNLM"/>
    </source>
</evidence>
<dbReference type="AlphaFoldDB" id="A0A1E1X1J4"/>
<feature type="signal peptide" evidence="2">
    <location>
        <begin position="1"/>
        <end position="27"/>
    </location>
</feature>
<evidence type="ECO:0000313" key="3">
    <source>
        <dbReference type="EMBL" id="JAT93092.1"/>
    </source>
</evidence>
<accession>A0A1E1X1J4</accession>
<keyword evidence="2" id="KW-0732">Signal</keyword>
<protein>
    <recommendedName>
        <fullName evidence="4">Secreted protein</fullName>
    </recommendedName>
</protein>
<proteinExistence type="evidence at transcript level"/>
<feature type="transmembrane region" description="Helical" evidence="1">
    <location>
        <begin position="65"/>
        <end position="84"/>
    </location>
</feature>
<dbReference type="EMBL" id="GFAC01006096">
    <property type="protein sequence ID" value="JAT93092.1"/>
    <property type="molecule type" value="mRNA"/>
</dbReference>
<feature type="transmembrane region" description="Helical" evidence="1">
    <location>
        <begin position="124"/>
        <end position="143"/>
    </location>
</feature>
<reference evidence="3" key="1">
    <citation type="journal article" date="2017" name="Front. Cell. Infect. Microbiol.">
        <title>The Distinct Transcriptional Response of the Midgut of Amblyomma sculptum and Amblyomma aureolatum Ticks to Rickettsia rickettsii Correlates to Their Differences in Susceptibility to Infection.</title>
        <authorList>
            <person name="Martins L.A."/>
            <person name="Galletti M.F.B.M."/>
            <person name="Ribeiro J.M."/>
            <person name="Fujita A."/>
            <person name="Costa F.B."/>
            <person name="Labruna M.B."/>
            <person name="Daffre S."/>
            <person name="Fogaca A.C."/>
        </authorList>
    </citation>
    <scope>NUCLEOTIDE SEQUENCE</scope>
</reference>
<sequence length="222" mass="25069">MPRVLCSGLSWVTPFTLLLMSLPPSLRLLAFSLRGPPHRLAFNRQRHTQPRAAFLLSRASTTPPFCWLLCLLLLLIFCSPLTLLHRDWLNICLRNNPSLTLSSLFLVIVIRHRLILLIDVKVRVYHITFIILSLVFFVVFFLVEASIGGLVEVISIIFIVKQLGQLVASVGTTLSCGRHGARNRTQPLLHTCLTSSALRLRQESDHVVAQDQRHSMQETNSC</sequence>
<evidence type="ECO:0000256" key="1">
    <source>
        <dbReference type="SAM" id="Phobius"/>
    </source>
</evidence>
<feature type="non-terminal residue" evidence="3">
    <location>
        <position position="222"/>
    </location>
</feature>
<feature type="chain" id="PRO_5009115850" description="Secreted protein" evidence="2">
    <location>
        <begin position="28"/>
        <end position="222"/>
    </location>
</feature>
<keyword evidence="1" id="KW-0472">Membrane</keyword>